<evidence type="ECO:0000256" key="2">
    <source>
        <dbReference type="ARBA" id="ARBA00022475"/>
    </source>
</evidence>
<dbReference type="Proteomes" id="UP000077654">
    <property type="component" value="Chromosome"/>
</dbReference>
<dbReference type="SUPFAM" id="SSF48452">
    <property type="entry name" value="TPR-like"/>
    <property type="match status" value="1"/>
</dbReference>
<dbReference type="Gene3D" id="1.25.40.10">
    <property type="entry name" value="Tetratricopeptide repeat domain"/>
    <property type="match status" value="1"/>
</dbReference>
<comment type="similarity">
    <text evidence="7">Belongs to the YfgM family.</text>
</comment>
<organism evidence="11 12">
    <name type="scientific">Buchnera aphidicola subsp. Schlechtendalia chinensis</name>
    <dbReference type="NCBI Taxonomy" id="118110"/>
    <lineage>
        <taxon>Bacteria</taxon>
        <taxon>Pseudomonadati</taxon>
        <taxon>Pseudomonadota</taxon>
        <taxon>Gammaproteobacteria</taxon>
        <taxon>Enterobacterales</taxon>
        <taxon>Erwiniaceae</taxon>
        <taxon>Buchnera</taxon>
    </lineage>
</organism>
<evidence type="ECO:0000256" key="1">
    <source>
        <dbReference type="ARBA" id="ARBA00004401"/>
    </source>
</evidence>
<keyword evidence="12" id="KW-1185">Reference proteome</keyword>
<evidence type="ECO:0000313" key="12">
    <source>
        <dbReference type="Proteomes" id="UP000077654"/>
    </source>
</evidence>
<feature type="transmembrane region" description="Helical" evidence="9">
    <location>
        <begin position="12"/>
        <end position="31"/>
    </location>
</feature>
<dbReference type="EMBL" id="CP011299">
    <property type="protein sequence ID" value="ANF17291.1"/>
    <property type="molecule type" value="Genomic_DNA"/>
</dbReference>
<evidence type="ECO:0000256" key="4">
    <source>
        <dbReference type="ARBA" id="ARBA00022989"/>
    </source>
</evidence>
<name>A0A172WEA8_BUCSC</name>
<dbReference type="RefSeq" id="WP_075474419.1">
    <property type="nucleotide sequence ID" value="NZ_CP011299.1"/>
</dbReference>
<evidence type="ECO:0000256" key="8">
    <source>
        <dbReference type="ARBA" id="ARBA00024235"/>
    </source>
</evidence>
<protein>
    <recommendedName>
        <fullName evidence="8">Ancillary SecYEG translocon subunit</fullName>
    </recommendedName>
</protein>
<feature type="domain" description="Ancillary SecYEG translocon subunit/Cell division coordinator CpoB TPR" evidence="10">
    <location>
        <begin position="50"/>
        <end position="187"/>
    </location>
</feature>
<keyword evidence="4 9" id="KW-1133">Transmembrane helix</keyword>
<dbReference type="InterPro" id="IPR011990">
    <property type="entry name" value="TPR-like_helical_dom_sf"/>
</dbReference>
<dbReference type="Pfam" id="PF09976">
    <property type="entry name" value="TPR_21"/>
    <property type="match status" value="1"/>
</dbReference>
<dbReference type="PANTHER" id="PTHR38035">
    <property type="entry name" value="UPF0070 PROTEIN YFGM"/>
    <property type="match status" value="1"/>
</dbReference>
<dbReference type="STRING" id="118110.XW81_02820"/>
<keyword evidence="6" id="KW-0143">Chaperone</keyword>
<keyword evidence="5 9" id="KW-0472">Membrane</keyword>
<sequence length="188" mass="22148">MKKILRRLKKNIFLLSCVLLLIVIYLNKNYFNNDLHLKNFEKNTIQNNVNNRNSINETVKFLAINKNNTDDSLKFLKLAKIYVNKNMLNNALLILKKSLLYTSDINILNMITLNIAKIQFQLNNQEQAIKTINSIYNYSWKSAKNDLLGDIFFALGYKNKAYEAWKNSLFFQDKVQLRDIINMKINNM</sequence>
<keyword evidence="3 9" id="KW-0812">Transmembrane</keyword>
<dbReference type="PANTHER" id="PTHR38035:SF1">
    <property type="entry name" value="ANCILLARY SECYEG TRANSLOCON SUBUNIT"/>
    <property type="match status" value="1"/>
</dbReference>
<evidence type="ECO:0000256" key="3">
    <source>
        <dbReference type="ARBA" id="ARBA00022692"/>
    </source>
</evidence>
<evidence type="ECO:0000256" key="6">
    <source>
        <dbReference type="ARBA" id="ARBA00023186"/>
    </source>
</evidence>
<dbReference type="GO" id="GO:0044877">
    <property type="term" value="F:protein-containing complex binding"/>
    <property type="evidence" value="ECO:0007669"/>
    <property type="project" value="InterPro"/>
</dbReference>
<proteinExistence type="inferred from homology"/>
<gene>
    <name evidence="11" type="ORF">XW81_02820</name>
</gene>
<dbReference type="PATRIC" id="fig|118110.3.peg.558"/>
<dbReference type="InterPro" id="IPR018704">
    <property type="entry name" value="SecYEG/CpoB_TPR"/>
</dbReference>
<evidence type="ECO:0000313" key="11">
    <source>
        <dbReference type="EMBL" id="ANF17291.1"/>
    </source>
</evidence>
<dbReference type="GO" id="GO:0005886">
    <property type="term" value="C:plasma membrane"/>
    <property type="evidence" value="ECO:0007669"/>
    <property type="project" value="UniProtKB-SubCell"/>
</dbReference>
<evidence type="ECO:0000256" key="7">
    <source>
        <dbReference type="ARBA" id="ARBA00024197"/>
    </source>
</evidence>
<dbReference type="InterPro" id="IPR026039">
    <property type="entry name" value="YfgM"/>
</dbReference>
<comment type="subcellular location">
    <subcellularLocation>
        <location evidence="1">Cell membrane</location>
        <topology evidence="1">Single-pass type II membrane protein</topology>
    </subcellularLocation>
</comment>
<accession>A0A172WEA8</accession>
<reference evidence="11 12" key="1">
    <citation type="submission" date="2015-04" db="EMBL/GenBank/DDBJ databases">
        <title>Buchnera aphidicola assembly.</title>
        <authorList>
            <person name="Zhang Y."/>
        </authorList>
    </citation>
    <scope>NUCLEOTIDE SEQUENCE [LARGE SCALE GENOMIC DNA]</scope>
    <source>
        <strain evidence="11 12">SC</strain>
    </source>
</reference>
<evidence type="ECO:0000256" key="5">
    <source>
        <dbReference type="ARBA" id="ARBA00023136"/>
    </source>
</evidence>
<evidence type="ECO:0000259" key="10">
    <source>
        <dbReference type="Pfam" id="PF09976"/>
    </source>
</evidence>
<keyword evidence="2" id="KW-1003">Cell membrane</keyword>
<evidence type="ECO:0000256" key="9">
    <source>
        <dbReference type="SAM" id="Phobius"/>
    </source>
</evidence>
<dbReference type="AlphaFoldDB" id="A0A172WEA8"/>